<evidence type="ECO:0000313" key="2">
    <source>
        <dbReference type="EMBL" id="MBB5830741.1"/>
    </source>
</evidence>
<dbReference type="AlphaFoldDB" id="A0A841AAT4"/>
<feature type="domain" description="DUF4440" evidence="1">
    <location>
        <begin position="22"/>
        <end position="128"/>
    </location>
</feature>
<sequence>MDSQDPDSFPAAPHDAPDLALLLALEEQVWQAQVRGDADAERELLSEDFVGVTPAGILDLAAHLGELDDGPITERFALSQARVLPIAPDAALLVYRAEHRAAGGAGRGAEAEVAFISSLWQRREGRWWNTFSQDVPAGTPTS</sequence>
<evidence type="ECO:0000313" key="3">
    <source>
        <dbReference type="Proteomes" id="UP000588158"/>
    </source>
</evidence>
<comment type="caution">
    <text evidence="2">The sequence shown here is derived from an EMBL/GenBank/DDBJ whole genome shotgun (WGS) entry which is preliminary data.</text>
</comment>
<organism evidence="2 3">
    <name type="scientific">Brachybacterium aquaticum</name>
    <dbReference type="NCBI Taxonomy" id="1432564"/>
    <lineage>
        <taxon>Bacteria</taxon>
        <taxon>Bacillati</taxon>
        <taxon>Actinomycetota</taxon>
        <taxon>Actinomycetes</taxon>
        <taxon>Micrococcales</taxon>
        <taxon>Dermabacteraceae</taxon>
        <taxon>Brachybacterium</taxon>
    </lineage>
</organism>
<dbReference type="RefSeq" id="WP_184324315.1">
    <property type="nucleotide sequence ID" value="NZ_JACHLZ010000001.1"/>
</dbReference>
<dbReference type="EMBL" id="JACHLZ010000001">
    <property type="protein sequence ID" value="MBB5830741.1"/>
    <property type="molecule type" value="Genomic_DNA"/>
</dbReference>
<keyword evidence="3" id="KW-1185">Reference proteome</keyword>
<evidence type="ECO:0000259" key="1">
    <source>
        <dbReference type="Pfam" id="PF14534"/>
    </source>
</evidence>
<gene>
    <name evidence="2" type="ORF">HNR70_000554</name>
</gene>
<dbReference type="InterPro" id="IPR032710">
    <property type="entry name" value="NTF2-like_dom_sf"/>
</dbReference>
<dbReference type="Pfam" id="PF14534">
    <property type="entry name" value="DUF4440"/>
    <property type="match status" value="1"/>
</dbReference>
<proteinExistence type="predicted"/>
<reference evidence="2 3" key="1">
    <citation type="submission" date="2020-08" db="EMBL/GenBank/DDBJ databases">
        <title>Sequencing the genomes of 1000 actinobacteria strains.</title>
        <authorList>
            <person name="Klenk H.-P."/>
        </authorList>
    </citation>
    <scope>NUCLEOTIDE SEQUENCE [LARGE SCALE GENOMIC DNA]</scope>
    <source>
        <strain evidence="2 3">DSM 28796</strain>
    </source>
</reference>
<accession>A0A841AAT4</accession>
<protein>
    <recommendedName>
        <fullName evidence="1">DUF4440 domain-containing protein</fullName>
    </recommendedName>
</protein>
<dbReference type="Proteomes" id="UP000588158">
    <property type="component" value="Unassembled WGS sequence"/>
</dbReference>
<dbReference type="SUPFAM" id="SSF54427">
    <property type="entry name" value="NTF2-like"/>
    <property type="match status" value="1"/>
</dbReference>
<dbReference type="Gene3D" id="3.10.450.50">
    <property type="match status" value="1"/>
</dbReference>
<dbReference type="InterPro" id="IPR027843">
    <property type="entry name" value="DUF4440"/>
</dbReference>
<name>A0A841AAT4_9MICO</name>